<evidence type="ECO:0000256" key="1">
    <source>
        <dbReference type="ARBA" id="ARBA00005871"/>
    </source>
</evidence>
<comment type="caution">
    <text evidence="10">The sequence shown here is derived from an EMBL/GenBank/DDBJ whole genome shotgun (WGS) entry which is preliminary data.</text>
</comment>
<comment type="catalytic activity">
    <reaction evidence="6">
        <text>6-methylsalicylate + H(+) = 3-methylphenol + CO2</text>
        <dbReference type="Rhea" id="RHEA:23112"/>
        <dbReference type="ChEBI" id="CHEBI:15378"/>
        <dbReference type="ChEBI" id="CHEBI:16526"/>
        <dbReference type="ChEBI" id="CHEBI:17231"/>
        <dbReference type="ChEBI" id="CHEBI:36658"/>
        <dbReference type="EC" id="4.1.1.52"/>
    </reaction>
    <physiologicalReaction direction="left-to-right" evidence="6">
        <dbReference type="Rhea" id="RHEA:23113"/>
    </physiologicalReaction>
</comment>
<keyword evidence="11" id="KW-1185">Reference proteome</keyword>
<dbReference type="GO" id="GO:0019748">
    <property type="term" value="P:secondary metabolic process"/>
    <property type="evidence" value="ECO:0007669"/>
    <property type="project" value="TreeGrafter"/>
</dbReference>
<dbReference type="EMBL" id="QGML01000035">
    <property type="protein sequence ID" value="TVY94172.1"/>
    <property type="molecule type" value="Genomic_DNA"/>
</dbReference>
<evidence type="ECO:0000313" key="10">
    <source>
        <dbReference type="EMBL" id="TVY94172.1"/>
    </source>
</evidence>
<proteinExistence type="inferred from homology"/>
<evidence type="ECO:0000256" key="5">
    <source>
        <dbReference type="ARBA" id="ARBA00023239"/>
    </source>
</evidence>
<keyword evidence="2" id="KW-0479">Metal-binding</keyword>
<dbReference type="AlphaFoldDB" id="A0A559MMI8"/>
<reference evidence="10 11" key="1">
    <citation type="submission" date="2018-05" db="EMBL/GenBank/DDBJ databases">
        <title>Genome sequencing and assembly of the regulated plant pathogen Lachnellula willkommii and related sister species for the development of diagnostic species identification markers.</title>
        <authorList>
            <person name="Giroux E."/>
            <person name="Bilodeau G."/>
        </authorList>
    </citation>
    <scope>NUCLEOTIDE SEQUENCE [LARGE SCALE GENOMIC DNA]</scope>
    <source>
        <strain evidence="10 11">CBS 172.35</strain>
    </source>
</reference>
<dbReference type="Pfam" id="PF04909">
    <property type="entry name" value="Amidohydro_2"/>
    <property type="match status" value="1"/>
</dbReference>
<dbReference type="PANTHER" id="PTHR21240">
    <property type="entry name" value="2-AMINO-3-CARBOXYLMUCONATE-6-SEMIALDEHYDE DECARBOXYLASE"/>
    <property type="match status" value="1"/>
</dbReference>
<dbReference type="EC" id="4.1.1.52" evidence="7"/>
<dbReference type="GO" id="GO:0046872">
    <property type="term" value="F:metal ion binding"/>
    <property type="evidence" value="ECO:0007669"/>
    <property type="project" value="UniProtKB-KW"/>
</dbReference>
<dbReference type="Gene3D" id="3.20.20.140">
    <property type="entry name" value="Metal-dependent hydrolases"/>
    <property type="match status" value="1"/>
</dbReference>
<comment type="similarity">
    <text evidence="1">Belongs to the metallo-dependent hydrolases superfamily. ACMSD family.</text>
</comment>
<dbReference type="GO" id="GO:0016787">
    <property type="term" value="F:hydrolase activity"/>
    <property type="evidence" value="ECO:0007669"/>
    <property type="project" value="InterPro"/>
</dbReference>
<evidence type="ECO:0000256" key="8">
    <source>
        <dbReference type="RuleBase" id="RU366045"/>
    </source>
</evidence>
<accession>A0A559MMI8</accession>
<evidence type="ECO:0000256" key="2">
    <source>
        <dbReference type="ARBA" id="ARBA00022723"/>
    </source>
</evidence>
<dbReference type="PANTHER" id="PTHR21240:SF29">
    <property type="entry name" value="AMIDOHYDROLASE-RELATED DOMAIN-CONTAINING PROTEIN"/>
    <property type="match status" value="1"/>
</dbReference>
<keyword evidence="5 8" id="KW-0456">Lyase</keyword>
<dbReference type="InterPro" id="IPR032466">
    <property type="entry name" value="Metal_Hydrolase"/>
</dbReference>
<evidence type="ECO:0000313" key="11">
    <source>
        <dbReference type="Proteomes" id="UP000315522"/>
    </source>
</evidence>
<dbReference type="GO" id="GO:0047596">
    <property type="term" value="F:6-methylsalicylate decarboxylase activity"/>
    <property type="evidence" value="ECO:0007669"/>
    <property type="project" value="UniProtKB-EC"/>
</dbReference>
<dbReference type="SUPFAM" id="SSF51556">
    <property type="entry name" value="Metallo-dependent hydrolases"/>
    <property type="match status" value="1"/>
</dbReference>
<evidence type="ECO:0000256" key="7">
    <source>
        <dbReference type="ARBA" id="ARBA00038889"/>
    </source>
</evidence>
<dbReference type="InterPro" id="IPR032465">
    <property type="entry name" value="ACMSD"/>
</dbReference>
<protein>
    <recommendedName>
        <fullName evidence="7">6-methylsalicylate decarboxylase</fullName>
        <ecNumber evidence="7">4.1.1.52</ecNumber>
    </recommendedName>
</protein>
<gene>
    <name evidence="10" type="primary">yanB_0</name>
    <name evidence="10" type="ORF">LAWI1_G001364</name>
</gene>
<dbReference type="Proteomes" id="UP000315522">
    <property type="component" value="Unassembled WGS sequence"/>
</dbReference>
<keyword evidence="3 8" id="KW-0210">Decarboxylase</keyword>
<name>A0A559MMI8_9HELO</name>
<organism evidence="10 11">
    <name type="scientific">Lachnellula willkommii</name>
    <dbReference type="NCBI Taxonomy" id="215461"/>
    <lineage>
        <taxon>Eukaryota</taxon>
        <taxon>Fungi</taxon>
        <taxon>Dikarya</taxon>
        <taxon>Ascomycota</taxon>
        <taxon>Pezizomycotina</taxon>
        <taxon>Leotiomycetes</taxon>
        <taxon>Helotiales</taxon>
        <taxon>Lachnaceae</taxon>
        <taxon>Lachnellula</taxon>
    </lineage>
</organism>
<sequence length="305" mass="33698">MSLEVMTRLGIGTSILSCAIPTSVVTKDAAEEAALSREINEYLASLRDQHPSQFGFFATVPSLSEDVQGCIDEIRYAYSTLKADGVALFTSYSDKYLGHPAFEPVWAELNSHVAVVFIHPTMESNDKAIKEPFLIPRALFDWSHEVTRTAMHLIMTGAVRRFSACKVILSHGGGTLPFVANRIADVPIQTRLSGKTPAEFIQDARSFYFDTALVGHKAPLRLLMSFAQRGHVLWGSDYPFVREDPLVQKSQTIDAVEVGAWERAGMEDEGNEEIDRDRGLTLPVVTRQAAQALFPRFADPDLPVG</sequence>
<evidence type="ECO:0000256" key="6">
    <source>
        <dbReference type="ARBA" id="ARBA00036832"/>
    </source>
</evidence>
<evidence type="ECO:0000256" key="3">
    <source>
        <dbReference type="ARBA" id="ARBA00022793"/>
    </source>
</evidence>
<dbReference type="GO" id="GO:0005829">
    <property type="term" value="C:cytosol"/>
    <property type="evidence" value="ECO:0007669"/>
    <property type="project" value="TreeGrafter"/>
</dbReference>
<evidence type="ECO:0000256" key="4">
    <source>
        <dbReference type="ARBA" id="ARBA00022833"/>
    </source>
</evidence>
<evidence type="ECO:0000259" key="9">
    <source>
        <dbReference type="Pfam" id="PF04909"/>
    </source>
</evidence>
<dbReference type="InterPro" id="IPR006680">
    <property type="entry name" value="Amidohydro-rel"/>
</dbReference>
<feature type="domain" description="Amidohydrolase-related" evidence="9">
    <location>
        <begin position="25"/>
        <end position="255"/>
    </location>
</feature>
<keyword evidence="4" id="KW-0862">Zinc</keyword>